<sequence length="313" mass="35174">MSIRPILVFRFFIILWFCNTTPSIGQKISSENLLAHLEFLASDELEGRKTLEAGNLKARQYIQNFLNKLEHAESIYPDYTHYFSFENSRTKKRYDDAANLIAYIPGSESKKIIVITAHYDHVGVGRANASGDSIYNGADDNASGTAALLEIASYFSKNRPKHAIMIAALDAEEMGLQGAKALVNDFPYELDQILLNINMDMIGRNDQNELYVSGTHYYPQFKDILGTTAQNHSINLRFGHDIPGTGADDWTKSSDHGAFFAKQVPHLYFGVEDHEDYHKPSDDISGIQADFFTHATNLILDCILAIDKKIEIK</sequence>
<dbReference type="InterPro" id="IPR007484">
    <property type="entry name" value="Peptidase_M28"/>
</dbReference>
<dbReference type="PANTHER" id="PTHR12147">
    <property type="entry name" value="METALLOPEPTIDASE M28 FAMILY MEMBER"/>
    <property type="match status" value="1"/>
</dbReference>
<dbReference type="GO" id="GO:0008235">
    <property type="term" value="F:metalloexopeptidase activity"/>
    <property type="evidence" value="ECO:0007669"/>
    <property type="project" value="InterPro"/>
</dbReference>
<dbReference type="GO" id="GO:0006508">
    <property type="term" value="P:proteolysis"/>
    <property type="evidence" value="ECO:0007669"/>
    <property type="project" value="InterPro"/>
</dbReference>
<evidence type="ECO:0000313" key="3">
    <source>
        <dbReference type="Proteomes" id="UP000073816"/>
    </source>
</evidence>
<accession>A0A142EJ39</accession>
<dbReference type="PATRIC" id="fig|1727163.4.peg.416"/>
<dbReference type="RefSeq" id="WP_067543039.1">
    <property type="nucleotide sequence ID" value="NZ_CP012836.1"/>
</dbReference>
<name>A0A142EJ39_9BACT</name>
<dbReference type="AlphaFoldDB" id="A0A142EJ39"/>
<keyword evidence="3" id="KW-1185">Reference proteome</keyword>
<dbReference type="Gene3D" id="3.40.630.10">
    <property type="entry name" value="Zn peptidases"/>
    <property type="match status" value="1"/>
</dbReference>
<dbReference type="InterPro" id="IPR045175">
    <property type="entry name" value="M28_fam"/>
</dbReference>
<reference evidence="3" key="1">
    <citation type="submission" date="2015-09" db="EMBL/GenBank/DDBJ databases">
        <title>Complete sequence of Algoriphagus sp. M8-2.</title>
        <authorList>
            <person name="Shintani M."/>
        </authorList>
    </citation>
    <scope>NUCLEOTIDE SEQUENCE [LARGE SCALE GENOMIC DNA]</scope>
    <source>
        <strain evidence="3">M8-2</strain>
    </source>
</reference>
<proteinExistence type="predicted"/>
<feature type="domain" description="Peptidase M28" evidence="1">
    <location>
        <begin position="99"/>
        <end position="301"/>
    </location>
</feature>
<evidence type="ECO:0000313" key="2">
    <source>
        <dbReference type="EMBL" id="AMQ55144.1"/>
    </source>
</evidence>
<dbReference type="OrthoDB" id="1521787at2"/>
<evidence type="ECO:0000259" key="1">
    <source>
        <dbReference type="Pfam" id="PF04389"/>
    </source>
</evidence>
<dbReference type="Proteomes" id="UP000073816">
    <property type="component" value="Chromosome"/>
</dbReference>
<dbReference type="EMBL" id="CP012836">
    <property type="protein sequence ID" value="AMQ55144.1"/>
    <property type="molecule type" value="Genomic_DNA"/>
</dbReference>
<dbReference type="PANTHER" id="PTHR12147:SF26">
    <property type="entry name" value="PEPTIDASE M28 DOMAIN-CONTAINING PROTEIN"/>
    <property type="match status" value="1"/>
</dbReference>
<organism evidence="2 3">
    <name type="scientific">Algoriphagus sanaruensis</name>
    <dbReference type="NCBI Taxonomy" id="1727163"/>
    <lineage>
        <taxon>Bacteria</taxon>
        <taxon>Pseudomonadati</taxon>
        <taxon>Bacteroidota</taxon>
        <taxon>Cytophagia</taxon>
        <taxon>Cytophagales</taxon>
        <taxon>Cyclobacteriaceae</taxon>
        <taxon>Algoriphagus</taxon>
    </lineage>
</organism>
<dbReference type="SUPFAM" id="SSF53187">
    <property type="entry name" value="Zn-dependent exopeptidases"/>
    <property type="match status" value="1"/>
</dbReference>
<gene>
    <name evidence="2" type="ORF">AO498_01970</name>
</gene>
<reference evidence="2 3" key="2">
    <citation type="journal article" date="2016" name="Genome Announc.">
        <title>Complete Genome Sequence of Algoriphagus sp. Strain M8-2, Isolated from a Brackish Lake.</title>
        <authorList>
            <person name="Muraguchi Y."/>
            <person name="Kushimoto K."/>
            <person name="Ohtsubo Y."/>
            <person name="Suzuki T."/>
            <person name="Dohra H."/>
            <person name="Kimbara K."/>
            <person name="Shintani M."/>
        </authorList>
    </citation>
    <scope>NUCLEOTIDE SEQUENCE [LARGE SCALE GENOMIC DNA]</scope>
    <source>
        <strain evidence="2 3">M8-2</strain>
    </source>
</reference>
<dbReference type="Pfam" id="PF04389">
    <property type="entry name" value="Peptidase_M28"/>
    <property type="match status" value="1"/>
</dbReference>
<dbReference type="STRING" id="1727163.AO498_01970"/>
<protein>
    <submittedName>
        <fullName evidence="2">Peptidase M20</fullName>
    </submittedName>
</protein>
<dbReference type="KEGG" id="alm:AO498_01970"/>